<keyword evidence="2" id="KW-1185">Reference proteome</keyword>
<dbReference type="EMBL" id="CM055763">
    <property type="protein sequence ID" value="KAJ7985568.1"/>
    <property type="molecule type" value="Genomic_DNA"/>
</dbReference>
<name>A0ACC2F2C4_DALPE</name>
<protein>
    <submittedName>
        <fullName evidence="1">Uncharacterized protein</fullName>
    </submittedName>
</protein>
<evidence type="ECO:0000313" key="1">
    <source>
        <dbReference type="EMBL" id="KAJ7985568.1"/>
    </source>
</evidence>
<sequence>MQRHDFQNHPGHRKEEKLDMLNLNRRLETYLGRVRLLEEENELLRREIHALKGSSQDGKMGLDHQLGLTRQEVQNACREKDLVELELQSLDEEIQTLGLQRQWVADAHEVVMKKLTESRKQMEEEKRAQVWLKGKVSQLEEQVQFQIQTHQADVANLTDALITPPLPPRPTRSSIQLPDLHELGVEYSQVAAGAWQDAAGLYQDQVNSLEEALGQAKDHLVQVGQEKKESQLQLRALRSELASAQDRQQYLERSVSQTQDKQTREIQNMQAHLEVLEMEKEALGEQIDGLLIESRGLLQLKMSLGMEMAAYRALLDNENRMGHISSTNHLRRISISDGERRPQDVKPSLQTRMAISHRISSVPTNYGKNTKSNSKMSSSPIAPSYVSVNKTPERFEKTEEQPVDLNIEAKEQACWASPYPKVPENGIAVDHFRPQEVNEEVNYAEPLSPHTEDAGDDFVVMHGSSDLGNRSIWNIDDEKVDRDIVRTWPAEEKERVDFATSHRVESSFTVPSDAQKHCSPSANYENAQSTRSVSEARSDISRNDENIGAFEMSSENEEPLPDLSYSPINSLEEGDLETTREYAEYAENEGLESDIMNLEFESGLGKSLYSDSKEFKQENDISNKPTQPAQCLEEVFYHIRRLGEDVKCPAKDYDERDTSNKSEIQLDDKLQSDGYMNEEKLKRVEELNEENHMTEVVDGFSQLENISFQSAQTSSLSREIFPQVESGEESVLNLPIRDEINNRTNQSGEPDELSFSGKVTVGWEDVGGFSEENYMGERMDGCEEENDHLKEEEMLNPREPKSNQTEPIMASDGQKLNVDEEEHILSNGEHFYQSDRENVLSGGENVDLSEHEHIPSGGVKCNPIDDDEEHEDDTPSTSISGKAELIGNSYAQENTLADTRPLIRYKSDETDANTQASYLGESDASDGEEEKEVGQTGLCTLGEGKSRRFDTMEDLHEESEVHAMDQEGETGFAQIEEANDSQVMKSGVLGNLEEHASDLWNQEAEEEQFNQESTTIGENLKMYTDEDCSEERIDRLVEQELENLSISSYSEHFIGPMSASGSVLSLQAKEKSSKEAEQIAAENLNEPEHKPLWDEKPHQPQQDHVPASGDEQNLSESEETLRQSVCLSSEAMSTVHSGILMTPEHTSLRDNSVETLQAEYLPQDVFFSMELGFDTEPDNEEENDQELSVMNEANQTKDNSIQSEVTIRPGTETDMNKSDIEESNSSDDDSPNASQSLEPVTNGTSHGEDLLDVALSQKRHSLVDWTAPQQHFTGEVTNDQTTHEDLQKETEEVLESSNKPPESDNPFAGNKTDSERLDINKIICSGVDNDFWGSNLETGGPGQPLKPPDHVTEQSNQNLAMANTLAWGDLEKPQTSSWNTNILDGDTTKASTIEEVKEPKPLEAAQPLCSDMVGGENIASEDEGDSWSSRDE</sequence>
<comment type="caution">
    <text evidence="1">The sequence shown here is derived from an EMBL/GenBank/DDBJ whole genome shotgun (WGS) entry which is preliminary data.</text>
</comment>
<dbReference type="Proteomes" id="UP001157502">
    <property type="component" value="Chromosome 36"/>
</dbReference>
<gene>
    <name evidence="1" type="ORF">DPEC_G00353430</name>
</gene>
<proteinExistence type="predicted"/>
<organism evidence="1 2">
    <name type="scientific">Dallia pectoralis</name>
    <name type="common">Alaska blackfish</name>
    <dbReference type="NCBI Taxonomy" id="75939"/>
    <lineage>
        <taxon>Eukaryota</taxon>
        <taxon>Metazoa</taxon>
        <taxon>Chordata</taxon>
        <taxon>Craniata</taxon>
        <taxon>Vertebrata</taxon>
        <taxon>Euteleostomi</taxon>
        <taxon>Actinopterygii</taxon>
        <taxon>Neopterygii</taxon>
        <taxon>Teleostei</taxon>
        <taxon>Protacanthopterygii</taxon>
        <taxon>Esociformes</taxon>
        <taxon>Umbridae</taxon>
        <taxon>Dallia</taxon>
    </lineage>
</organism>
<reference evidence="1" key="1">
    <citation type="submission" date="2021-05" db="EMBL/GenBank/DDBJ databases">
        <authorList>
            <person name="Pan Q."/>
            <person name="Jouanno E."/>
            <person name="Zahm M."/>
            <person name="Klopp C."/>
            <person name="Cabau C."/>
            <person name="Louis A."/>
            <person name="Berthelot C."/>
            <person name="Parey E."/>
            <person name="Roest Crollius H."/>
            <person name="Montfort J."/>
            <person name="Robinson-Rechavi M."/>
            <person name="Bouchez O."/>
            <person name="Lampietro C."/>
            <person name="Lopez Roques C."/>
            <person name="Donnadieu C."/>
            <person name="Postlethwait J."/>
            <person name="Bobe J."/>
            <person name="Dillon D."/>
            <person name="Chandos A."/>
            <person name="von Hippel F."/>
            <person name="Guiguen Y."/>
        </authorList>
    </citation>
    <scope>NUCLEOTIDE SEQUENCE</scope>
    <source>
        <strain evidence="1">YG-Jan2019</strain>
    </source>
</reference>
<evidence type="ECO:0000313" key="2">
    <source>
        <dbReference type="Proteomes" id="UP001157502"/>
    </source>
</evidence>
<accession>A0ACC2F2C4</accession>